<name>A0A4Y2GLN6_ARAVE</name>
<proteinExistence type="predicted"/>
<dbReference type="AlphaFoldDB" id="A0A4Y2GLN6"/>
<dbReference type="EMBL" id="BGPR01001472">
    <property type="protein sequence ID" value="GBM54752.1"/>
    <property type="molecule type" value="Genomic_DNA"/>
</dbReference>
<gene>
    <name evidence="1" type="ORF">AVEN_76259_1</name>
</gene>
<organism evidence="1 2">
    <name type="scientific">Araneus ventricosus</name>
    <name type="common">Orbweaver spider</name>
    <name type="synonym">Epeira ventricosa</name>
    <dbReference type="NCBI Taxonomy" id="182803"/>
    <lineage>
        <taxon>Eukaryota</taxon>
        <taxon>Metazoa</taxon>
        <taxon>Ecdysozoa</taxon>
        <taxon>Arthropoda</taxon>
        <taxon>Chelicerata</taxon>
        <taxon>Arachnida</taxon>
        <taxon>Araneae</taxon>
        <taxon>Araneomorphae</taxon>
        <taxon>Entelegynae</taxon>
        <taxon>Araneoidea</taxon>
        <taxon>Araneidae</taxon>
        <taxon>Araneus</taxon>
    </lineage>
</organism>
<comment type="caution">
    <text evidence="1">The sequence shown here is derived from an EMBL/GenBank/DDBJ whole genome shotgun (WGS) entry which is preliminary data.</text>
</comment>
<protein>
    <submittedName>
        <fullName evidence="1">Uncharacterized protein</fullName>
    </submittedName>
</protein>
<keyword evidence="2" id="KW-1185">Reference proteome</keyword>
<sequence length="116" mass="13002">MKGRGGLVVRRRLRCRRVPGSKADSTQDPPYGLLHIKSYLVAKGLSSGAVREVREDDQNYDVRRKISLTLVSSKRDVNIIKLSNNKMIQMCFNGSKLANDSQTHCNHSNGHHLETA</sequence>
<reference evidence="1 2" key="1">
    <citation type="journal article" date="2019" name="Sci. Rep.">
        <title>Orb-weaving spider Araneus ventricosus genome elucidates the spidroin gene catalogue.</title>
        <authorList>
            <person name="Kono N."/>
            <person name="Nakamura H."/>
            <person name="Ohtoshi R."/>
            <person name="Moran D.A.P."/>
            <person name="Shinohara A."/>
            <person name="Yoshida Y."/>
            <person name="Fujiwara M."/>
            <person name="Mori M."/>
            <person name="Tomita M."/>
            <person name="Arakawa K."/>
        </authorList>
    </citation>
    <scope>NUCLEOTIDE SEQUENCE [LARGE SCALE GENOMIC DNA]</scope>
</reference>
<accession>A0A4Y2GLN6</accession>
<evidence type="ECO:0000313" key="2">
    <source>
        <dbReference type="Proteomes" id="UP000499080"/>
    </source>
</evidence>
<evidence type="ECO:0000313" key="1">
    <source>
        <dbReference type="EMBL" id="GBM54752.1"/>
    </source>
</evidence>
<dbReference type="Proteomes" id="UP000499080">
    <property type="component" value="Unassembled WGS sequence"/>
</dbReference>